<keyword evidence="5" id="KW-0732">Signal</keyword>
<dbReference type="Pfam" id="PF23500">
    <property type="entry name" value="DUF7133"/>
    <property type="match status" value="1"/>
</dbReference>
<dbReference type="InterPro" id="IPR011042">
    <property type="entry name" value="6-blade_b-propeller_TolB-like"/>
</dbReference>
<dbReference type="SUPFAM" id="SSF48371">
    <property type="entry name" value="ARM repeat"/>
    <property type="match status" value="1"/>
</dbReference>
<name>A0A5C5X5A2_9PLAN</name>
<evidence type="ECO:0000256" key="2">
    <source>
        <dbReference type="ARBA" id="ARBA00022723"/>
    </source>
</evidence>
<dbReference type="InterPro" id="IPR011041">
    <property type="entry name" value="Quinoprot_gluc/sorb_DH_b-prop"/>
</dbReference>
<keyword evidence="2 4" id="KW-0479">Metal-binding</keyword>
<dbReference type="Proteomes" id="UP000317243">
    <property type="component" value="Unassembled WGS sequence"/>
</dbReference>
<dbReference type="Gene3D" id="2.120.10.30">
    <property type="entry name" value="TolB, C-terminal domain"/>
    <property type="match status" value="1"/>
</dbReference>
<dbReference type="SUPFAM" id="SSF50952">
    <property type="entry name" value="Soluble quinoprotein glucose dehydrogenase"/>
    <property type="match status" value="1"/>
</dbReference>
<dbReference type="GO" id="GO:0009055">
    <property type="term" value="F:electron transfer activity"/>
    <property type="evidence" value="ECO:0007669"/>
    <property type="project" value="InterPro"/>
</dbReference>
<feature type="domain" description="Cytochrome c" evidence="6">
    <location>
        <begin position="736"/>
        <end position="874"/>
    </location>
</feature>
<dbReference type="InterPro" id="IPR016024">
    <property type="entry name" value="ARM-type_fold"/>
</dbReference>
<evidence type="ECO:0000256" key="5">
    <source>
        <dbReference type="SAM" id="SignalP"/>
    </source>
</evidence>
<dbReference type="RefSeq" id="WP_146508433.1">
    <property type="nucleotide sequence ID" value="NZ_SIHI01000001.1"/>
</dbReference>
<evidence type="ECO:0000256" key="1">
    <source>
        <dbReference type="ARBA" id="ARBA00022617"/>
    </source>
</evidence>
<keyword evidence="8" id="KW-1185">Reference proteome</keyword>
<comment type="caution">
    <text evidence="7">The sequence shown here is derived from an EMBL/GenBank/DDBJ whole genome shotgun (WGS) entry which is preliminary data.</text>
</comment>
<sequence length="874" mass="97499" precursor="true">MRTRTAVITFLVNSISLIALAQQPPVVHDDRLQVTLFTEDPEIVTPIGMAIDSQDRIFVIESHTHHPPANYSGPKGDRIKVFFDRDHDGKADDSFVCAEGINQAMSLAFSPDGELYVVCARNVLKIRDEDRDGRSERVETILTLETDERYAHNSLLGITFDRDGWMYVARGNTGSKSYRFVGTDDSEVSGYGDGGNVVRCRPDGTQLEEFATGFWNPFDLKFDHLGNLLLVDNDPDARGPNRLVHVLKGGDYGYRSLYGGSGNHPFQGWDGSLPGTLPFLAGTGEAPCSVIDCRRSSFPLDYSESVLVSVWNENSIERFTLKTEPDGLVVTDKSLFMSGGKDFRPVALDCDSHGNMYLTDWVLVNYPNHGRGRIWRISNISTEPSIAPHQKFDPPLTNPWQAHANEISETDDREEIIQALQSDSPMLRHVAVQRVAHLDEKSFDDRLSSDVSESVRLGALLAQRLRQPNDVPSIRRWLKDPSEKIRLAALVWAGESMNVELLDDLEAAITRQDVSTQLFATYLAAVQNLDAKFIEAYQTRASAKSSQLTRPSTAALLVKVARSPEFSESVQAHAVRFFDLSSIKSERDWLTQQLRSEHQQLALAAVRKLAELPLAQYPSLIEELEGICMDDSVPSELRCEALLAISTVSVDNPERLLPLLLDENESVAIEAARTFRAWFDRLHAQECLERIDLQELSPVVRERISGPREENGFSETDVAARPDNREEWTKLTLLGGDAKRGRRVFFTERVGCFKCHTVDGRGGILGPDLSQVSLSKSRQQIIHSVLEPSAEFPPQYQAWMVATTDGKIHRGLQLDHKSGGAIAMISESGDNLYFKSHEIEDYAASPKSLMPDGLVQSMTVGEFQDLVAFLENLK</sequence>
<dbReference type="GO" id="GO:0020037">
    <property type="term" value="F:heme binding"/>
    <property type="evidence" value="ECO:0007669"/>
    <property type="project" value="InterPro"/>
</dbReference>
<dbReference type="OrthoDB" id="232040at2"/>
<dbReference type="GO" id="GO:0046872">
    <property type="term" value="F:metal ion binding"/>
    <property type="evidence" value="ECO:0007669"/>
    <property type="project" value="UniProtKB-KW"/>
</dbReference>
<dbReference type="EMBL" id="SIHI01000001">
    <property type="protein sequence ID" value="TWT58206.1"/>
    <property type="molecule type" value="Genomic_DNA"/>
</dbReference>
<dbReference type="NCBIfam" id="TIGR02604">
    <property type="entry name" value="Piru_Ver_Nterm"/>
    <property type="match status" value="1"/>
</dbReference>
<organism evidence="7 8">
    <name type="scientific">Thalassoglobus neptunius</name>
    <dbReference type="NCBI Taxonomy" id="1938619"/>
    <lineage>
        <taxon>Bacteria</taxon>
        <taxon>Pseudomonadati</taxon>
        <taxon>Planctomycetota</taxon>
        <taxon>Planctomycetia</taxon>
        <taxon>Planctomycetales</taxon>
        <taxon>Planctomycetaceae</taxon>
        <taxon>Thalassoglobus</taxon>
    </lineage>
</organism>
<dbReference type="InterPro" id="IPR009056">
    <property type="entry name" value="Cyt_c-like_dom"/>
</dbReference>
<protein>
    <recommendedName>
        <fullName evidence="6">Cytochrome c domain-containing protein</fullName>
    </recommendedName>
</protein>
<keyword evidence="1 4" id="KW-0349">Heme</keyword>
<dbReference type="InterPro" id="IPR055557">
    <property type="entry name" value="DUF7133"/>
</dbReference>
<keyword evidence="3 4" id="KW-0408">Iron</keyword>
<dbReference type="NCBIfam" id="TIGR02603">
    <property type="entry name" value="CxxCH_TIGR02603"/>
    <property type="match status" value="1"/>
</dbReference>
<dbReference type="Gene3D" id="1.10.760.10">
    <property type="entry name" value="Cytochrome c-like domain"/>
    <property type="match status" value="1"/>
</dbReference>
<dbReference type="InterPro" id="IPR036909">
    <property type="entry name" value="Cyt_c-like_dom_sf"/>
</dbReference>
<evidence type="ECO:0000256" key="4">
    <source>
        <dbReference type="PROSITE-ProRule" id="PRU00433"/>
    </source>
</evidence>
<evidence type="ECO:0000313" key="7">
    <source>
        <dbReference type="EMBL" id="TWT58206.1"/>
    </source>
</evidence>
<evidence type="ECO:0000313" key="8">
    <source>
        <dbReference type="Proteomes" id="UP000317243"/>
    </source>
</evidence>
<evidence type="ECO:0000259" key="6">
    <source>
        <dbReference type="PROSITE" id="PS51007"/>
    </source>
</evidence>
<dbReference type="SUPFAM" id="SSF46626">
    <property type="entry name" value="Cytochrome c"/>
    <property type="match status" value="1"/>
</dbReference>
<dbReference type="PANTHER" id="PTHR33546:SF1">
    <property type="entry name" value="LARGE, MULTIFUNCTIONAL SECRETED PROTEIN"/>
    <property type="match status" value="1"/>
</dbReference>
<feature type="signal peptide" evidence="5">
    <location>
        <begin position="1"/>
        <end position="21"/>
    </location>
</feature>
<reference evidence="7 8" key="1">
    <citation type="submission" date="2019-02" db="EMBL/GenBank/DDBJ databases">
        <title>Deep-cultivation of Planctomycetes and their phenomic and genomic characterization uncovers novel biology.</title>
        <authorList>
            <person name="Wiegand S."/>
            <person name="Jogler M."/>
            <person name="Boedeker C."/>
            <person name="Pinto D."/>
            <person name="Vollmers J."/>
            <person name="Rivas-Marin E."/>
            <person name="Kohn T."/>
            <person name="Peeters S.H."/>
            <person name="Heuer A."/>
            <person name="Rast P."/>
            <person name="Oberbeckmann S."/>
            <person name="Bunk B."/>
            <person name="Jeske O."/>
            <person name="Meyerdierks A."/>
            <person name="Storesund J.E."/>
            <person name="Kallscheuer N."/>
            <person name="Luecker S."/>
            <person name="Lage O.M."/>
            <person name="Pohl T."/>
            <person name="Merkel B.J."/>
            <person name="Hornburger P."/>
            <person name="Mueller R.-W."/>
            <person name="Bruemmer F."/>
            <person name="Labrenz M."/>
            <person name="Spormann A.M."/>
            <person name="Op Den Camp H."/>
            <person name="Overmann J."/>
            <person name="Amann R."/>
            <person name="Jetten M.S.M."/>
            <person name="Mascher T."/>
            <person name="Medema M.H."/>
            <person name="Devos D.P."/>
            <person name="Kaster A.-K."/>
            <person name="Ovreas L."/>
            <person name="Rohde M."/>
            <person name="Galperin M.Y."/>
            <person name="Jogler C."/>
        </authorList>
    </citation>
    <scope>NUCLEOTIDE SEQUENCE [LARGE SCALE GENOMIC DNA]</scope>
    <source>
        <strain evidence="7 8">KOR42</strain>
    </source>
</reference>
<feature type="chain" id="PRO_5022818676" description="Cytochrome c domain-containing protein" evidence="5">
    <location>
        <begin position="22"/>
        <end position="874"/>
    </location>
</feature>
<dbReference type="AlphaFoldDB" id="A0A5C5X5A2"/>
<dbReference type="InterPro" id="IPR013428">
    <property type="entry name" value="Membrane-bound_put_N"/>
</dbReference>
<proteinExistence type="predicted"/>
<dbReference type="Gene3D" id="1.25.10.10">
    <property type="entry name" value="Leucine-rich Repeat Variant"/>
    <property type="match status" value="1"/>
</dbReference>
<dbReference type="InterPro" id="IPR013427">
    <property type="entry name" value="Haem-bd_dom_put"/>
</dbReference>
<dbReference type="PANTHER" id="PTHR33546">
    <property type="entry name" value="LARGE, MULTIFUNCTIONAL SECRETED PROTEIN-RELATED"/>
    <property type="match status" value="1"/>
</dbReference>
<dbReference type="PROSITE" id="PS51007">
    <property type="entry name" value="CYTC"/>
    <property type="match status" value="1"/>
</dbReference>
<evidence type="ECO:0000256" key="3">
    <source>
        <dbReference type="ARBA" id="ARBA00023004"/>
    </source>
</evidence>
<dbReference type="InterPro" id="IPR011989">
    <property type="entry name" value="ARM-like"/>
</dbReference>
<accession>A0A5C5X5A2</accession>
<gene>
    <name evidence="7" type="ORF">KOR42_15770</name>
</gene>